<dbReference type="InterPro" id="IPR001597">
    <property type="entry name" value="ArAA_b-elim_lyase/Thr_aldolase"/>
</dbReference>
<name>A0A3B0S1Z3_9ZZZZ</name>
<dbReference type="AlphaFoldDB" id="A0A3B0S1Z3"/>
<dbReference type="InterPro" id="IPR015422">
    <property type="entry name" value="PyrdxlP-dep_Trfase_small"/>
</dbReference>
<dbReference type="PANTHER" id="PTHR48097:SF5">
    <property type="entry name" value="LOW SPECIFICITY L-THREONINE ALDOLASE"/>
    <property type="match status" value="1"/>
</dbReference>
<organism evidence="5">
    <name type="scientific">hydrothermal vent metagenome</name>
    <dbReference type="NCBI Taxonomy" id="652676"/>
    <lineage>
        <taxon>unclassified sequences</taxon>
        <taxon>metagenomes</taxon>
        <taxon>ecological metagenomes</taxon>
    </lineage>
</organism>
<sequence length="265" mass="28251">HISADECGAPELFTGGAKLIGLDGVAGKITPKMVEGAIAGFISGEHDPKPAAISITQSSELGTVYSLDEVQAFGNLARDKNLKLHMDGARFANALVALGCSPADVTWKAGVDALSFGATKNGAMNVEAVVFFDLALAVDFEYRRMRAGQLLSKNRFLAAQMEAYLTDDLWLDNARHANEMAARLADGLGKTQGVRFGVERQANEVFLIVPKAKHNVLAASDAVFHQWQASGSDTAEVGDDEVMIRLVTSFATSAEDVDEFVTLMG</sequence>
<comment type="cofactor">
    <cofactor evidence="1">
        <name>pyridoxal 5'-phosphate</name>
        <dbReference type="ChEBI" id="CHEBI:597326"/>
    </cofactor>
</comment>
<evidence type="ECO:0000313" key="5">
    <source>
        <dbReference type="EMBL" id="VAV99960.1"/>
    </source>
</evidence>
<keyword evidence="5" id="KW-0456">Lyase</keyword>
<comment type="similarity">
    <text evidence="2">Belongs to the threonine aldolase family.</text>
</comment>
<gene>
    <name evidence="5" type="ORF">MNBD_ALPHA08-2195</name>
</gene>
<feature type="non-terminal residue" evidence="5">
    <location>
        <position position="1"/>
    </location>
</feature>
<feature type="domain" description="Aromatic amino acid beta-eliminating lyase/threonine aldolase" evidence="4">
    <location>
        <begin position="1"/>
        <end position="207"/>
    </location>
</feature>
<evidence type="ECO:0000256" key="2">
    <source>
        <dbReference type="ARBA" id="ARBA00006966"/>
    </source>
</evidence>
<reference evidence="5" key="1">
    <citation type="submission" date="2018-06" db="EMBL/GenBank/DDBJ databases">
        <authorList>
            <person name="Zhirakovskaya E."/>
        </authorList>
    </citation>
    <scope>NUCLEOTIDE SEQUENCE</scope>
</reference>
<dbReference type="Gene3D" id="3.40.640.10">
    <property type="entry name" value="Type I PLP-dependent aspartate aminotransferase-like (Major domain)"/>
    <property type="match status" value="1"/>
</dbReference>
<dbReference type="SUPFAM" id="SSF53383">
    <property type="entry name" value="PLP-dependent transferases"/>
    <property type="match status" value="1"/>
</dbReference>
<dbReference type="InterPro" id="IPR015424">
    <property type="entry name" value="PyrdxlP-dep_Trfase"/>
</dbReference>
<dbReference type="PANTHER" id="PTHR48097">
    <property type="entry name" value="L-THREONINE ALDOLASE-RELATED"/>
    <property type="match status" value="1"/>
</dbReference>
<dbReference type="Gene3D" id="3.90.1150.10">
    <property type="entry name" value="Aspartate Aminotransferase, domain 1"/>
    <property type="match status" value="1"/>
</dbReference>
<evidence type="ECO:0000256" key="1">
    <source>
        <dbReference type="ARBA" id="ARBA00001933"/>
    </source>
</evidence>
<dbReference type="InterPro" id="IPR015421">
    <property type="entry name" value="PyrdxlP-dep_Trfase_major"/>
</dbReference>
<accession>A0A3B0S1Z3</accession>
<protein>
    <submittedName>
        <fullName evidence="5">Low-specificity L-threonine aldolase</fullName>
        <ecNumber evidence="5">4.1.2.48</ecNumber>
    </submittedName>
</protein>
<dbReference type="Pfam" id="PF01212">
    <property type="entry name" value="Beta_elim_lyase"/>
    <property type="match status" value="1"/>
</dbReference>
<dbReference type="GO" id="GO:0006520">
    <property type="term" value="P:amino acid metabolic process"/>
    <property type="evidence" value="ECO:0007669"/>
    <property type="project" value="InterPro"/>
</dbReference>
<proteinExistence type="inferred from homology"/>
<dbReference type="GO" id="GO:0016829">
    <property type="term" value="F:lyase activity"/>
    <property type="evidence" value="ECO:0007669"/>
    <property type="project" value="UniProtKB-KW"/>
</dbReference>
<evidence type="ECO:0000259" key="4">
    <source>
        <dbReference type="Pfam" id="PF01212"/>
    </source>
</evidence>
<evidence type="ECO:0000256" key="3">
    <source>
        <dbReference type="ARBA" id="ARBA00022898"/>
    </source>
</evidence>
<keyword evidence="3" id="KW-0663">Pyridoxal phosphate</keyword>
<dbReference type="EC" id="4.1.2.48" evidence="5"/>
<dbReference type="EMBL" id="UOEC01000167">
    <property type="protein sequence ID" value="VAV99960.1"/>
    <property type="molecule type" value="Genomic_DNA"/>
</dbReference>